<name>A0ABW1WE88_9BACL</name>
<comment type="similarity">
    <text evidence="1">Belongs to the glycosyltransferase 2 family.</text>
</comment>
<evidence type="ECO:0000256" key="2">
    <source>
        <dbReference type="ARBA" id="ARBA00022676"/>
    </source>
</evidence>
<accession>A0ABW1WE88</accession>
<reference evidence="7" key="1">
    <citation type="journal article" date="2019" name="Int. J. Syst. Evol. Microbiol.">
        <title>The Global Catalogue of Microorganisms (GCM) 10K type strain sequencing project: providing services to taxonomists for standard genome sequencing and annotation.</title>
        <authorList>
            <consortium name="The Broad Institute Genomics Platform"/>
            <consortium name="The Broad Institute Genome Sequencing Center for Infectious Disease"/>
            <person name="Wu L."/>
            <person name="Ma J."/>
        </authorList>
    </citation>
    <scope>NUCLEOTIDE SEQUENCE [LARGE SCALE GENOMIC DNA]</scope>
    <source>
        <strain evidence="7">CCUG 42001</strain>
    </source>
</reference>
<evidence type="ECO:0000256" key="4">
    <source>
        <dbReference type="SAM" id="Phobius"/>
    </source>
</evidence>
<dbReference type="PANTHER" id="PTHR22916:SF51">
    <property type="entry name" value="GLYCOSYLTRANSFERASE EPSH-RELATED"/>
    <property type="match status" value="1"/>
</dbReference>
<protein>
    <submittedName>
        <fullName evidence="6">Glycosyltransferase family 2 protein</fullName>
    </submittedName>
</protein>
<keyword evidence="4" id="KW-1133">Transmembrane helix</keyword>
<dbReference type="InterPro" id="IPR001173">
    <property type="entry name" value="Glyco_trans_2-like"/>
</dbReference>
<keyword evidence="7" id="KW-1185">Reference proteome</keyword>
<sequence>MDPLISVIVAVYQTEQYLEQCIESIVNQTYRNLEIILVDDGSPDRSPEICDLWAEKDSRILVIHKKNGGPSSALNVALDRATGDYIAFVDCDDWIQNDTYEFLMTNLRKERADMSICSEFQVFGKSIRRPEKKENVYLVMNSEQAFRFINSIGYFGVGVWDKLYAKQLFDHVRFPLGHTGEDYSVTYTLLDRAGTIVYDSTPKYYYRQRSGSITHRSDIDLCSIQSAEKMLALVRKKYPSIEIYAISGYVFALLGIYDLILRTGVNDPKWIAYKQKTKKIVRKYYSELIATIELSFARRLQLLLVGWFSLIYTPIFKLFYKWKHRGVS</sequence>
<dbReference type="Proteomes" id="UP001596267">
    <property type="component" value="Unassembled WGS sequence"/>
</dbReference>
<evidence type="ECO:0000256" key="1">
    <source>
        <dbReference type="ARBA" id="ARBA00006739"/>
    </source>
</evidence>
<evidence type="ECO:0000313" key="6">
    <source>
        <dbReference type="EMBL" id="MFC6386578.1"/>
    </source>
</evidence>
<feature type="transmembrane region" description="Helical" evidence="4">
    <location>
        <begin position="300"/>
        <end position="320"/>
    </location>
</feature>
<evidence type="ECO:0000259" key="5">
    <source>
        <dbReference type="Pfam" id="PF00535"/>
    </source>
</evidence>
<feature type="domain" description="Glycosyltransferase 2-like" evidence="5">
    <location>
        <begin position="6"/>
        <end position="135"/>
    </location>
</feature>
<dbReference type="EMBL" id="JBHSTQ010000007">
    <property type="protein sequence ID" value="MFC6386578.1"/>
    <property type="molecule type" value="Genomic_DNA"/>
</dbReference>
<dbReference type="Gene3D" id="3.90.550.10">
    <property type="entry name" value="Spore Coat Polysaccharide Biosynthesis Protein SpsA, Chain A"/>
    <property type="match status" value="1"/>
</dbReference>
<dbReference type="SUPFAM" id="SSF53448">
    <property type="entry name" value="Nucleotide-diphospho-sugar transferases"/>
    <property type="match status" value="1"/>
</dbReference>
<keyword evidence="4" id="KW-0472">Membrane</keyword>
<dbReference type="InterPro" id="IPR029044">
    <property type="entry name" value="Nucleotide-diphossugar_trans"/>
</dbReference>
<proteinExistence type="inferred from homology"/>
<dbReference type="PANTHER" id="PTHR22916">
    <property type="entry name" value="GLYCOSYLTRANSFERASE"/>
    <property type="match status" value="1"/>
</dbReference>
<dbReference type="CDD" id="cd00761">
    <property type="entry name" value="Glyco_tranf_GTA_type"/>
    <property type="match status" value="1"/>
</dbReference>
<evidence type="ECO:0000256" key="3">
    <source>
        <dbReference type="ARBA" id="ARBA00022679"/>
    </source>
</evidence>
<dbReference type="Pfam" id="PF00535">
    <property type="entry name" value="Glycos_transf_2"/>
    <property type="match status" value="1"/>
</dbReference>
<keyword evidence="2" id="KW-0328">Glycosyltransferase</keyword>
<gene>
    <name evidence="6" type="ORF">ACFP7A_08185</name>
</gene>
<evidence type="ECO:0000313" key="7">
    <source>
        <dbReference type="Proteomes" id="UP001596267"/>
    </source>
</evidence>
<keyword evidence="3" id="KW-0808">Transferase</keyword>
<keyword evidence="4" id="KW-0812">Transmembrane</keyword>
<organism evidence="6 7">
    <name type="scientific">Sporolactobacillus kofuensis</name>
    <dbReference type="NCBI Taxonomy" id="269672"/>
    <lineage>
        <taxon>Bacteria</taxon>
        <taxon>Bacillati</taxon>
        <taxon>Bacillota</taxon>
        <taxon>Bacilli</taxon>
        <taxon>Bacillales</taxon>
        <taxon>Sporolactobacillaceae</taxon>
        <taxon>Sporolactobacillus</taxon>
    </lineage>
</organism>
<comment type="caution">
    <text evidence="6">The sequence shown here is derived from an EMBL/GenBank/DDBJ whole genome shotgun (WGS) entry which is preliminary data.</text>
</comment>
<dbReference type="RefSeq" id="WP_253077018.1">
    <property type="nucleotide sequence ID" value="NZ_JAMXWN010000014.1"/>
</dbReference>